<dbReference type="FunFam" id="1.20.1480.20:FF:000001">
    <property type="entry name" value="microtubule-associated serine/threonine-protein kinase 4 isoform X1"/>
    <property type="match status" value="1"/>
</dbReference>
<dbReference type="Gene3D" id="2.30.42.10">
    <property type="match status" value="1"/>
</dbReference>
<dbReference type="GO" id="GO:0004674">
    <property type="term" value="F:protein serine/threonine kinase activity"/>
    <property type="evidence" value="ECO:0007669"/>
    <property type="project" value="UniProtKB-KW"/>
</dbReference>
<feature type="compositionally biased region" description="Low complexity" evidence="13">
    <location>
        <begin position="802"/>
        <end position="815"/>
    </location>
</feature>
<feature type="compositionally biased region" description="Low complexity" evidence="13">
    <location>
        <begin position="1941"/>
        <end position="1960"/>
    </location>
</feature>
<keyword evidence="5" id="KW-0723">Serine/threonine-protein kinase</keyword>
<evidence type="ECO:0000256" key="1">
    <source>
        <dbReference type="ARBA" id="ARBA00001946"/>
    </source>
</evidence>
<feature type="compositionally biased region" description="Low complexity" evidence="13">
    <location>
        <begin position="1764"/>
        <end position="1776"/>
    </location>
</feature>
<keyword evidence="8" id="KW-0547">Nucleotide-binding</keyword>
<feature type="compositionally biased region" description="Polar residues" evidence="13">
    <location>
        <begin position="352"/>
        <end position="370"/>
    </location>
</feature>
<feature type="compositionally biased region" description="Polar residues" evidence="13">
    <location>
        <begin position="1916"/>
        <end position="1932"/>
    </location>
</feature>
<feature type="compositionally biased region" description="Acidic residues" evidence="13">
    <location>
        <begin position="1265"/>
        <end position="1277"/>
    </location>
</feature>
<keyword evidence="7" id="KW-0808">Transferase</keyword>
<evidence type="ECO:0000256" key="2">
    <source>
        <dbReference type="ARBA" id="ARBA00004496"/>
    </source>
</evidence>
<dbReference type="FunFam" id="1.10.510.10:FF:000012">
    <property type="entry name" value="microtubule-associated serine/threonine-protein kinase 2 isoform X1"/>
    <property type="match status" value="1"/>
</dbReference>
<dbReference type="SMART" id="SM00220">
    <property type="entry name" value="S_TKc"/>
    <property type="match status" value="1"/>
</dbReference>
<dbReference type="EC" id="2.7.11.1" evidence="3"/>
<dbReference type="Gene3D" id="3.30.200.20">
    <property type="entry name" value="Phosphorylase Kinase, domain 1"/>
    <property type="match status" value="1"/>
</dbReference>
<keyword evidence="9" id="KW-0418">Kinase</keyword>
<feature type="compositionally biased region" description="Low complexity" evidence="13">
    <location>
        <begin position="1086"/>
        <end position="1095"/>
    </location>
</feature>
<feature type="domain" description="PDZ" evidence="15">
    <location>
        <begin position="2055"/>
        <end position="2144"/>
    </location>
</feature>
<accession>A0A6V7UFY3</accession>
<reference evidence="16 17" key="1">
    <citation type="submission" date="2020-08" db="EMBL/GenBank/DDBJ databases">
        <authorList>
            <person name="Koutsovoulos G."/>
            <person name="Danchin GJ E."/>
        </authorList>
    </citation>
    <scope>NUCLEOTIDE SEQUENCE [LARGE SCALE GENOMIC DNA]</scope>
</reference>
<dbReference type="CDD" id="cd05609">
    <property type="entry name" value="STKc_MAST"/>
    <property type="match status" value="1"/>
</dbReference>
<feature type="region of interest" description="Disordered" evidence="13">
    <location>
        <begin position="1"/>
        <end position="62"/>
    </location>
</feature>
<feature type="region of interest" description="Disordered" evidence="13">
    <location>
        <begin position="1894"/>
        <end position="1960"/>
    </location>
</feature>
<dbReference type="InterPro" id="IPR015022">
    <property type="entry name" value="MAST_pre-PK_dom"/>
</dbReference>
<proteinExistence type="predicted"/>
<feature type="compositionally biased region" description="Basic and acidic residues" evidence="13">
    <location>
        <begin position="1603"/>
        <end position="1613"/>
    </location>
</feature>
<evidence type="ECO:0000259" key="14">
    <source>
        <dbReference type="PROSITE" id="PS50011"/>
    </source>
</evidence>
<gene>
    <name evidence="16" type="ORF">MENT_LOCUS12227</name>
</gene>
<dbReference type="InterPro" id="IPR037711">
    <property type="entry name" value="MAST"/>
</dbReference>
<dbReference type="SUPFAM" id="SSF50156">
    <property type="entry name" value="PDZ domain-like"/>
    <property type="match status" value="1"/>
</dbReference>
<dbReference type="Pfam" id="PF17820">
    <property type="entry name" value="PDZ_6"/>
    <property type="match status" value="1"/>
</dbReference>
<evidence type="ECO:0000256" key="5">
    <source>
        <dbReference type="ARBA" id="ARBA00022527"/>
    </source>
</evidence>
<evidence type="ECO:0000256" key="11">
    <source>
        <dbReference type="ARBA" id="ARBA00047899"/>
    </source>
</evidence>
<dbReference type="OrthoDB" id="10070999at2759"/>
<feature type="compositionally biased region" description="Gly residues" evidence="13">
    <location>
        <begin position="2174"/>
        <end position="2197"/>
    </location>
</feature>
<evidence type="ECO:0000313" key="16">
    <source>
        <dbReference type="EMBL" id="CAD2156418.1"/>
    </source>
</evidence>
<feature type="compositionally biased region" description="Low complexity" evidence="13">
    <location>
        <begin position="376"/>
        <end position="390"/>
    </location>
</feature>
<feature type="compositionally biased region" description="Low complexity" evidence="13">
    <location>
        <begin position="1897"/>
        <end position="1915"/>
    </location>
</feature>
<dbReference type="InterPro" id="IPR001478">
    <property type="entry name" value="PDZ"/>
</dbReference>
<feature type="region of interest" description="Disordered" evidence="13">
    <location>
        <begin position="516"/>
        <end position="670"/>
    </location>
</feature>
<feature type="region of interest" description="Disordered" evidence="13">
    <location>
        <begin position="1854"/>
        <end position="1876"/>
    </location>
</feature>
<dbReference type="GO" id="GO:0035556">
    <property type="term" value="P:intracellular signal transduction"/>
    <property type="evidence" value="ECO:0007669"/>
    <property type="project" value="TreeGrafter"/>
</dbReference>
<dbReference type="SMART" id="SM00228">
    <property type="entry name" value="PDZ"/>
    <property type="match status" value="1"/>
</dbReference>
<feature type="compositionally biased region" description="Pro residues" evidence="13">
    <location>
        <begin position="50"/>
        <end position="60"/>
    </location>
</feature>
<feature type="region of interest" description="Disordered" evidence="13">
    <location>
        <begin position="351"/>
        <end position="390"/>
    </location>
</feature>
<dbReference type="InterPro" id="IPR008271">
    <property type="entry name" value="Ser/Thr_kinase_AS"/>
</dbReference>
<feature type="compositionally biased region" description="Low complexity" evidence="13">
    <location>
        <begin position="530"/>
        <end position="541"/>
    </location>
</feature>
<evidence type="ECO:0000256" key="7">
    <source>
        <dbReference type="ARBA" id="ARBA00022679"/>
    </source>
</evidence>
<evidence type="ECO:0000256" key="8">
    <source>
        <dbReference type="ARBA" id="ARBA00022741"/>
    </source>
</evidence>
<dbReference type="InterPro" id="IPR036034">
    <property type="entry name" value="PDZ_sf"/>
</dbReference>
<feature type="compositionally biased region" description="Polar residues" evidence="13">
    <location>
        <begin position="250"/>
        <end position="260"/>
    </location>
</feature>
<dbReference type="InterPro" id="IPR000719">
    <property type="entry name" value="Prot_kinase_dom"/>
</dbReference>
<feature type="compositionally biased region" description="Low complexity" evidence="13">
    <location>
        <begin position="1661"/>
        <end position="1674"/>
    </location>
</feature>
<feature type="region of interest" description="Disordered" evidence="13">
    <location>
        <begin position="295"/>
        <end position="317"/>
    </location>
</feature>
<comment type="caution">
    <text evidence="16">The sequence shown here is derived from an EMBL/GenBank/DDBJ whole genome shotgun (WGS) entry which is preliminary data.</text>
</comment>
<feature type="region of interest" description="Disordered" evidence="13">
    <location>
        <begin position="250"/>
        <end position="272"/>
    </location>
</feature>
<dbReference type="Proteomes" id="UP000580250">
    <property type="component" value="Unassembled WGS sequence"/>
</dbReference>
<feature type="compositionally biased region" description="Polar residues" evidence="13">
    <location>
        <begin position="560"/>
        <end position="569"/>
    </location>
</feature>
<name>A0A6V7UFY3_MELEN</name>
<evidence type="ECO:0000313" key="17">
    <source>
        <dbReference type="Proteomes" id="UP000580250"/>
    </source>
</evidence>
<feature type="region of interest" description="Disordered" evidence="13">
    <location>
        <begin position="2147"/>
        <end position="2198"/>
    </location>
</feature>
<dbReference type="Gene3D" id="1.20.1480.20">
    <property type="entry name" value="MAST3 pre-PK domain-like"/>
    <property type="match status" value="1"/>
</dbReference>
<keyword evidence="4" id="KW-0963">Cytoplasm</keyword>
<keyword evidence="6" id="KW-0597">Phosphoprotein</keyword>
<dbReference type="SUPFAM" id="SSF140482">
    <property type="entry name" value="MAST3 pre-PK domain-like"/>
    <property type="match status" value="1"/>
</dbReference>
<dbReference type="GO" id="GO:0005737">
    <property type="term" value="C:cytoplasm"/>
    <property type="evidence" value="ECO:0007669"/>
    <property type="project" value="UniProtKB-SubCell"/>
</dbReference>
<feature type="compositionally biased region" description="Polar residues" evidence="13">
    <location>
        <begin position="2225"/>
        <end position="2240"/>
    </location>
</feature>
<dbReference type="PROSITE" id="PS00108">
    <property type="entry name" value="PROTEIN_KINASE_ST"/>
    <property type="match status" value="1"/>
</dbReference>
<evidence type="ECO:0000256" key="6">
    <source>
        <dbReference type="ARBA" id="ARBA00022553"/>
    </source>
</evidence>
<dbReference type="InterPro" id="IPR050236">
    <property type="entry name" value="Ser_Thr_kinase_AGC"/>
</dbReference>
<dbReference type="PANTHER" id="PTHR24356:SF414">
    <property type="entry name" value="NON-SPECIFIC SERINE_THREONINE PROTEIN KINASE"/>
    <property type="match status" value="1"/>
</dbReference>
<evidence type="ECO:0000256" key="3">
    <source>
        <dbReference type="ARBA" id="ARBA00012513"/>
    </source>
</evidence>
<feature type="region of interest" description="Disordered" evidence="13">
    <location>
        <begin position="1758"/>
        <end position="1794"/>
    </location>
</feature>
<evidence type="ECO:0000256" key="10">
    <source>
        <dbReference type="ARBA" id="ARBA00022840"/>
    </source>
</evidence>
<comment type="catalytic activity">
    <reaction evidence="12">
        <text>L-seryl-[protein] + ATP = O-phospho-L-seryl-[protein] + ADP + H(+)</text>
        <dbReference type="Rhea" id="RHEA:17989"/>
        <dbReference type="Rhea" id="RHEA-COMP:9863"/>
        <dbReference type="Rhea" id="RHEA-COMP:11604"/>
        <dbReference type="ChEBI" id="CHEBI:15378"/>
        <dbReference type="ChEBI" id="CHEBI:29999"/>
        <dbReference type="ChEBI" id="CHEBI:30616"/>
        <dbReference type="ChEBI" id="CHEBI:83421"/>
        <dbReference type="ChEBI" id="CHEBI:456216"/>
        <dbReference type="EC" id="2.7.11.1"/>
    </reaction>
</comment>
<evidence type="ECO:0000256" key="13">
    <source>
        <dbReference type="SAM" id="MobiDB-lite"/>
    </source>
</evidence>
<dbReference type="PROSITE" id="PS50106">
    <property type="entry name" value="PDZ"/>
    <property type="match status" value="1"/>
</dbReference>
<evidence type="ECO:0000256" key="12">
    <source>
        <dbReference type="ARBA" id="ARBA00048679"/>
    </source>
</evidence>
<dbReference type="InterPro" id="IPR041489">
    <property type="entry name" value="PDZ_6"/>
</dbReference>
<dbReference type="Gene3D" id="1.10.510.10">
    <property type="entry name" value="Transferase(Phosphotransferase) domain 1"/>
    <property type="match status" value="1"/>
</dbReference>
<feature type="compositionally biased region" description="Low complexity" evidence="13">
    <location>
        <begin position="20"/>
        <end position="49"/>
    </location>
</feature>
<keyword evidence="10" id="KW-0067">ATP-binding</keyword>
<dbReference type="FunFam" id="3.30.200.20:FF:000012">
    <property type="entry name" value="microtubule-associated serine/threonine-protein kinase 2 isoform X1"/>
    <property type="match status" value="1"/>
</dbReference>
<feature type="region of interest" description="Disordered" evidence="13">
    <location>
        <begin position="1998"/>
        <end position="2046"/>
    </location>
</feature>
<feature type="compositionally biased region" description="Polar residues" evidence="13">
    <location>
        <begin position="1698"/>
        <end position="1707"/>
    </location>
</feature>
<comment type="subcellular location">
    <subcellularLocation>
        <location evidence="2">Cytoplasm</location>
    </subcellularLocation>
</comment>
<evidence type="ECO:0000256" key="4">
    <source>
        <dbReference type="ARBA" id="ARBA00022490"/>
    </source>
</evidence>
<dbReference type="GO" id="GO:0000287">
    <property type="term" value="F:magnesium ion binding"/>
    <property type="evidence" value="ECO:0007669"/>
    <property type="project" value="InterPro"/>
</dbReference>
<protein>
    <recommendedName>
        <fullName evidence="3">non-specific serine/threonine protein kinase</fullName>
        <ecNumber evidence="3">2.7.11.1</ecNumber>
    </recommendedName>
</protein>
<dbReference type="EMBL" id="CAJEWN010000062">
    <property type="protein sequence ID" value="CAD2156418.1"/>
    <property type="molecule type" value="Genomic_DNA"/>
</dbReference>
<dbReference type="InterPro" id="IPR011009">
    <property type="entry name" value="Kinase-like_dom_sf"/>
</dbReference>
<dbReference type="Pfam" id="PF08926">
    <property type="entry name" value="DUF1908"/>
    <property type="match status" value="2"/>
</dbReference>
<feature type="region of interest" description="Disordered" evidence="13">
    <location>
        <begin position="2218"/>
        <end position="2240"/>
    </location>
</feature>
<dbReference type="PANTHER" id="PTHR24356">
    <property type="entry name" value="SERINE/THREONINE-PROTEIN KINASE"/>
    <property type="match status" value="1"/>
</dbReference>
<feature type="region of interest" description="Disordered" evidence="13">
    <location>
        <begin position="994"/>
        <end position="1024"/>
    </location>
</feature>
<comment type="catalytic activity">
    <reaction evidence="11">
        <text>L-threonyl-[protein] + ATP = O-phospho-L-threonyl-[protein] + ADP + H(+)</text>
        <dbReference type="Rhea" id="RHEA:46608"/>
        <dbReference type="Rhea" id="RHEA-COMP:11060"/>
        <dbReference type="Rhea" id="RHEA-COMP:11605"/>
        <dbReference type="ChEBI" id="CHEBI:15378"/>
        <dbReference type="ChEBI" id="CHEBI:30013"/>
        <dbReference type="ChEBI" id="CHEBI:30616"/>
        <dbReference type="ChEBI" id="CHEBI:61977"/>
        <dbReference type="ChEBI" id="CHEBI:456216"/>
        <dbReference type="EC" id="2.7.11.1"/>
    </reaction>
</comment>
<dbReference type="Pfam" id="PF00069">
    <property type="entry name" value="Pkinase"/>
    <property type="match status" value="1"/>
</dbReference>
<feature type="region of interest" description="Disordered" evidence="13">
    <location>
        <begin position="1061"/>
        <end position="1095"/>
    </location>
</feature>
<dbReference type="GO" id="GO:0005524">
    <property type="term" value="F:ATP binding"/>
    <property type="evidence" value="ECO:0007669"/>
    <property type="project" value="UniProtKB-KW"/>
</dbReference>
<organism evidence="16 17">
    <name type="scientific">Meloidogyne enterolobii</name>
    <name type="common">Root-knot nematode worm</name>
    <name type="synonym">Meloidogyne mayaguensis</name>
    <dbReference type="NCBI Taxonomy" id="390850"/>
    <lineage>
        <taxon>Eukaryota</taxon>
        <taxon>Metazoa</taxon>
        <taxon>Ecdysozoa</taxon>
        <taxon>Nematoda</taxon>
        <taxon>Chromadorea</taxon>
        <taxon>Rhabditida</taxon>
        <taxon>Tylenchina</taxon>
        <taxon>Tylenchomorpha</taxon>
        <taxon>Tylenchoidea</taxon>
        <taxon>Meloidogynidae</taxon>
        <taxon>Meloidogyninae</taxon>
        <taxon>Meloidogyne</taxon>
    </lineage>
</organism>
<feature type="region of interest" description="Disordered" evidence="13">
    <location>
        <begin position="1661"/>
        <end position="1738"/>
    </location>
</feature>
<evidence type="ECO:0000256" key="9">
    <source>
        <dbReference type="ARBA" id="ARBA00022777"/>
    </source>
</evidence>
<feature type="region of interest" description="Disordered" evidence="13">
    <location>
        <begin position="1258"/>
        <end position="1285"/>
    </location>
</feature>
<feature type="compositionally biased region" description="Gly residues" evidence="13">
    <location>
        <begin position="594"/>
        <end position="614"/>
    </location>
</feature>
<feature type="compositionally biased region" description="Basic residues" evidence="13">
    <location>
        <begin position="2156"/>
        <end position="2167"/>
    </location>
</feature>
<feature type="region of interest" description="Disordered" evidence="13">
    <location>
        <begin position="802"/>
        <end position="837"/>
    </location>
</feature>
<sequence length="2313" mass="251086">MEKLQINRTPNKQQKSENVGGLTAATTASSSRRPSTSGQQQPQQKIILKPPRPPVPPPLPARRRKSLLLNSTVINSNIVNNDGRIREEQASDQMDFGLIKQPPTTTTGGLPSTSPRMRRFAERLAVIQISLDPPSPPEFALQSPDENSGRAPVPFWAQPGYENYFRPIEDSLLLQVPRVLDQDDADPMRECSPPPRRCSYASTVSENSSISLNTSYQSLLFSPLICCPDQCVSVRSRSSTCCSECEADTPPTNESEFVFSQQQQQQNKGQDENHRSKRVSVCHCNCQQLLIQQKRQQRQRRSHSAVSTPCEPVSPSPTVLLSPVLLSRPIRSQSAHSPNFLRNFGAVGGGQQQQILQHSDSDSEPLTTPCCSRGPSLLSRQSHSRLSNSRLSNCSSPLAGTPPPLVCSPPIGLGGGGGGGGCRNVTRSGSFSRYHQLQQQQNSSSFSSSVGNSGNYQHQQLINFPNKLPLNIGRCHSFTRSNNNNKPFLPPHHQHPLLQRTANNTVNSSFSQYDSFESSASAGEPSYLPHSSHSFSRRGGSQINRNHHPLLAGRPPSAAAQLQRSQSDALNPIPSRHSSQGSGIEGGDFQSVILGGGGDRLSGGGINNGSGVGGDTLRIGTTSKRPSVSLRDLQQDFHHSSLDSSGSYREHHLHSGVLQHPQPPITTTSQLNNSFLFSSSTHRQQLINNPNSLMKFKHCPLGHSDPQIYTHTQTPFFVLSGGNGGSGGGGGMFGGGGISNSFATTNGSRRSFLSSSPQAFKLKRESFTGRLQQTNNAAINANCSDSTGSVRNSVQMRVHRTSFSSMSTHQQQHSSNIPHHHRGGGGTSASARPSISAGCGSGIRQPVALRALPPGHHLENRRWSLASLPSSSGYGTPGTNSAYSSQYSSQENLASIIGDMRIRDRFDSNESYACCLGDDFGGLMRPRSRSLTSPVPHLFERLGVDSPMMLSSVYKERFPKAKLQMENRLMQFLTQNAPLSGFTSQMLQLNIVPPSPMPTRCEQQSSSLVPPSPRPQSPNLLTRPLSPLVTESATAIGDSVIHHRSSNTNFLSAGSAGGFSPGNSFFGGGQQQLNQGQDGGNGGGDQISNNNTPPIITSSTISSSPLFGCSTNAPPIDPQLLRLISDGATRFLHHQLCEIAADCLQKSRDDLLNCVYFCSMSVRLDETLAEAEMKVGPESYKYLFRLVKQMLMIVSRTARLLECLEFNPDEFYQLLGDAEVAVREQLGSGSARVPDLPQYILTKLGLNKNLSSLEKNIGEQTADGRDEEEEEENEEEFGQNKGHKDAQLIAQEAPKEEDFENIRLISNGAYGAVYLVKHKKTRQRFALKKMKKHTLLLRNQVEQVYAERDILTFTDNPFVVCFYGSFETKQHLCMLMEYVEGGDCASLLKSAGTLPIELARLYVAETVMAVEYLHSCGIVHRDLKPDNLLITSMGHIKLTDFGLSKIGLMNRTTLVSEGYLQDDTQQFKDNQLCGTPEYIAPEVILRQGYGKPVDWWALGVILYEFLVGIVPFLGDSPEALFANIINEEVEYPEGEEALNPDAESLIRMLLEKNPADRLGTMGGAGQVSSHPFFAPIDFGTILRQKAEFVPQLENDEDTSYFDSRTDRYNHDAESEVAEDDEQVPMFWSFSTASPRHSIVGGLELPIGGMAMLQAAHAAAIERSQQQQLQNSQQQHDLDSDDKASSGVGSAPGSISLGLPQQPSSRCVSRNADLLQEPTSLSPSEQLQTRPKSSTTNQRLNEFSGADVIPSAVILRRRFSSQRHSNTTNMSTSSSGTTGTGAGGQTTNTCSSTDSSVDVSHFQYDASRKSHGQLPRLAISPCASVVTSSNPSSSTHLPLQRRPEELLQANEHHTQLQHLSPVQERWQENSGGGGGNVVIRRVQKKRPSTVVHELITDSSQQQQNKQQQIPPINSPQLNRQLRSTSCRIPNTTKAPPETLKVQIPQQQTSSNNSSPQTSTTNTIYYHSYGLNAAQQVHSSSSGQQSPSCASVSSASSYECQKQQQQPPAEPCGPSLEVHQSGHSATTLPSPCSLLPPPSSLHPINHRTSISGGLSRPIVIRKGAQGFGFTIRSVRVYLSELSEYYSIEHIVSAVREGSPAWEAGLRVNDLISHVHTQSVHNMTHPQLMHRLLSCGNELTVHVVPLTNTSIKEGEPRRNVGKPLRKKPLRRPTTNLRGGGGSNGGGGNGRVKGGGGGGGSSAAALVANSSLLRRLSGKRGNAVDIVPGTSSQKQTFMPRSVSSQEGVLVSNSSSNVATCSISSTSQEHQQQNKQYLTAPGAELISANSTTSKNSQTTKRLSIPSASVLLDSVRRKL</sequence>
<dbReference type="PROSITE" id="PS50011">
    <property type="entry name" value="PROTEIN_KINASE_DOM"/>
    <property type="match status" value="1"/>
</dbReference>
<dbReference type="InterPro" id="IPR023142">
    <property type="entry name" value="MAST_pre-PK_dom_sf"/>
</dbReference>
<feature type="compositionally biased region" description="Gly residues" evidence="13">
    <location>
        <begin position="1061"/>
        <end position="1070"/>
    </location>
</feature>
<comment type="cofactor">
    <cofactor evidence="1">
        <name>Mg(2+)</name>
        <dbReference type="ChEBI" id="CHEBI:18420"/>
    </cofactor>
</comment>
<dbReference type="SUPFAM" id="SSF56112">
    <property type="entry name" value="Protein kinase-like (PK-like)"/>
    <property type="match status" value="1"/>
</dbReference>
<feature type="compositionally biased region" description="Polar residues" evidence="13">
    <location>
        <begin position="1"/>
        <end position="17"/>
    </location>
</feature>
<evidence type="ECO:0000259" key="15">
    <source>
        <dbReference type="PROSITE" id="PS50106"/>
    </source>
</evidence>
<feature type="compositionally biased region" description="Polar residues" evidence="13">
    <location>
        <begin position="1716"/>
        <end position="1738"/>
    </location>
</feature>
<feature type="compositionally biased region" description="Low complexity" evidence="13">
    <location>
        <begin position="1784"/>
        <end position="1794"/>
    </location>
</feature>
<feature type="domain" description="Protein kinase" evidence="14">
    <location>
        <begin position="1299"/>
        <end position="1573"/>
    </location>
</feature>
<feature type="region of interest" description="Disordered" evidence="13">
    <location>
        <begin position="1596"/>
        <end position="1619"/>
    </location>
</feature>